<dbReference type="EMBL" id="LSMT01000715">
    <property type="protein sequence ID" value="PFX14891.1"/>
    <property type="molecule type" value="Genomic_DNA"/>
</dbReference>
<evidence type="ECO:0000256" key="1">
    <source>
        <dbReference type="SAM" id="MobiDB-lite"/>
    </source>
</evidence>
<organism evidence="3 4">
    <name type="scientific">Stylophora pistillata</name>
    <name type="common">Smooth cauliflower coral</name>
    <dbReference type="NCBI Taxonomy" id="50429"/>
    <lineage>
        <taxon>Eukaryota</taxon>
        <taxon>Metazoa</taxon>
        <taxon>Cnidaria</taxon>
        <taxon>Anthozoa</taxon>
        <taxon>Hexacorallia</taxon>
        <taxon>Scleractinia</taxon>
        <taxon>Astrocoeniina</taxon>
        <taxon>Pocilloporidae</taxon>
        <taxon>Stylophora</taxon>
    </lineage>
</organism>
<keyword evidence="2" id="KW-0732">Signal</keyword>
<accession>A0A2B4RB59</accession>
<keyword evidence="4" id="KW-1185">Reference proteome</keyword>
<evidence type="ECO:0000256" key="2">
    <source>
        <dbReference type="SAM" id="SignalP"/>
    </source>
</evidence>
<reference evidence="4" key="1">
    <citation type="journal article" date="2017" name="bioRxiv">
        <title>Comparative analysis of the genomes of Stylophora pistillata and Acropora digitifera provides evidence for extensive differences between species of corals.</title>
        <authorList>
            <person name="Voolstra C.R."/>
            <person name="Li Y."/>
            <person name="Liew Y.J."/>
            <person name="Baumgarten S."/>
            <person name="Zoccola D."/>
            <person name="Flot J.-F."/>
            <person name="Tambutte S."/>
            <person name="Allemand D."/>
            <person name="Aranda M."/>
        </authorList>
    </citation>
    <scope>NUCLEOTIDE SEQUENCE [LARGE SCALE GENOMIC DNA]</scope>
</reference>
<dbReference type="Proteomes" id="UP000225706">
    <property type="component" value="Unassembled WGS sequence"/>
</dbReference>
<feature type="region of interest" description="Disordered" evidence="1">
    <location>
        <begin position="72"/>
        <end position="106"/>
    </location>
</feature>
<feature type="chain" id="PRO_5011998879" evidence="2">
    <location>
        <begin position="29"/>
        <end position="125"/>
    </location>
</feature>
<comment type="caution">
    <text evidence="3">The sequence shown here is derived from an EMBL/GenBank/DDBJ whole genome shotgun (WGS) entry which is preliminary data.</text>
</comment>
<feature type="compositionally biased region" description="Low complexity" evidence="1">
    <location>
        <begin position="94"/>
        <end position="103"/>
    </location>
</feature>
<protein>
    <submittedName>
        <fullName evidence="3">Uncharacterized protein</fullName>
    </submittedName>
</protein>
<dbReference type="AlphaFoldDB" id="A0A2B4RB59"/>
<feature type="signal peptide" evidence="2">
    <location>
        <begin position="1"/>
        <end position="28"/>
    </location>
</feature>
<sequence>MSLGKMDRGFFLIIVVLTVLVNFIQGSAEEEPNAMRRNSLLEKLGMELHRDPAYYEYKPYKPYKRRCYCGPKRRRYGKRKGDSDSNSDSDSDSDNGGSPGYYRKYGKYKKYGGFRYRGNRSSDEE</sequence>
<name>A0A2B4RB59_STYPI</name>
<evidence type="ECO:0000313" key="4">
    <source>
        <dbReference type="Proteomes" id="UP000225706"/>
    </source>
</evidence>
<proteinExistence type="predicted"/>
<gene>
    <name evidence="3" type="ORF">AWC38_SpisGene20921</name>
</gene>
<evidence type="ECO:0000313" key="3">
    <source>
        <dbReference type="EMBL" id="PFX14891.1"/>
    </source>
</evidence>